<evidence type="ECO:0008006" key="3">
    <source>
        <dbReference type="Google" id="ProtNLM"/>
    </source>
</evidence>
<sequence>HQSPNDLTRPVKCYGRGVVGYVEYSDIPTRTEWVNKWKVIAPKSNNIGTELNDDNFNTIIAAPNTICTETYLVFGAELDLDEQSAQNLSKYLQTKFSRYLHSLAKGSQDAASKTYRFIPLQNFKSSSDINWRLPVDKIDQQLYNKYEFSSDEINYIENKIKPMN</sequence>
<feature type="non-terminal residue" evidence="1">
    <location>
        <position position="1"/>
    </location>
</feature>
<dbReference type="Proteomes" id="UP000288623">
    <property type="component" value="Unassembled WGS sequence"/>
</dbReference>
<dbReference type="EMBL" id="JTFC01000198">
    <property type="protein sequence ID" value="RUS49724.1"/>
    <property type="molecule type" value="Genomic_DNA"/>
</dbReference>
<accession>A0A433RNI9</accession>
<proteinExistence type="predicted"/>
<keyword evidence="2" id="KW-1185">Reference proteome</keyword>
<evidence type="ECO:0000313" key="1">
    <source>
        <dbReference type="EMBL" id="RUS49724.1"/>
    </source>
</evidence>
<gene>
    <name evidence="1" type="ORF">QI30_19785</name>
</gene>
<organism evidence="1 2">
    <name type="scientific">Candidatus Kurthia intestinigallinarum</name>
    <dbReference type="NCBI Taxonomy" id="1562256"/>
    <lineage>
        <taxon>Bacteria</taxon>
        <taxon>Bacillati</taxon>
        <taxon>Bacillota</taxon>
        <taxon>Bacilli</taxon>
        <taxon>Bacillales</taxon>
        <taxon>Caryophanaceae</taxon>
        <taxon>Kurthia</taxon>
    </lineage>
</organism>
<protein>
    <recommendedName>
        <fullName evidence="3">Restriction endonuclease</fullName>
    </recommendedName>
</protein>
<name>A0A433RNI9_9BACL</name>
<reference evidence="1 2" key="1">
    <citation type="submission" date="2014-11" db="EMBL/GenBank/DDBJ databases">
        <title>Genome sequence and analysis of novel Kurthia sp.</title>
        <authorList>
            <person name="Lawson J.N."/>
            <person name="Gonzalez J.E."/>
            <person name="Rinauldi L."/>
            <person name="Xuan Z."/>
            <person name="Firman A."/>
            <person name="Shaddox L."/>
            <person name="Trudeau A."/>
            <person name="Shah S."/>
            <person name="Reiman D."/>
        </authorList>
    </citation>
    <scope>NUCLEOTIDE SEQUENCE [LARGE SCALE GENOMIC DNA]</scope>
    <source>
        <strain evidence="1 2">3B1D</strain>
    </source>
</reference>
<comment type="caution">
    <text evidence="1">The sequence shown here is derived from an EMBL/GenBank/DDBJ whole genome shotgun (WGS) entry which is preliminary data.</text>
</comment>
<evidence type="ECO:0000313" key="2">
    <source>
        <dbReference type="Proteomes" id="UP000288623"/>
    </source>
</evidence>
<dbReference type="AlphaFoldDB" id="A0A433RNI9"/>